<feature type="transmembrane region" description="Helical" evidence="10">
    <location>
        <begin position="75"/>
        <end position="95"/>
    </location>
</feature>
<dbReference type="NCBIfam" id="TIGR00728">
    <property type="entry name" value="OPT_sfam"/>
    <property type="match status" value="1"/>
</dbReference>
<evidence type="ECO:0000256" key="5">
    <source>
        <dbReference type="ARBA" id="ARBA00022856"/>
    </source>
</evidence>
<evidence type="ECO:0000256" key="4">
    <source>
        <dbReference type="ARBA" id="ARBA00022692"/>
    </source>
</evidence>
<evidence type="ECO:0000256" key="1">
    <source>
        <dbReference type="ARBA" id="ARBA00004141"/>
    </source>
</evidence>
<evidence type="ECO:0000313" key="12">
    <source>
        <dbReference type="Proteomes" id="UP001140094"/>
    </source>
</evidence>
<keyword evidence="6" id="KW-0653">Protein transport</keyword>
<feature type="transmembrane region" description="Helical" evidence="10">
    <location>
        <begin position="273"/>
        <end position="291"/>
    </location>
</feature>
<feature type="transmembrane region" description="Helical" evidence="10">
    <location>
        <begin position="346"/>
        <end position="369"/>
    </location>
</feature>
<feature type="transmembrane region" description="Helical" evidence="10">
    <location>
        <begin position="490"/>
        <end position="507"/>
    </location>
</feature>
<feature type="transmembrane region" description="Helical" evidence="10">
    <location>
        <begin position="147"/>
        <end position="167"/>
    </location>
</feature>
<feature type="region of interest" description="Disordered" evidence="9">
    <location>
        <begin position="463"/>
        <end position="483"/>
    </location>
</feature>
<feature type="region of interest" description="Disordered" evidence="9">
    <location>
        <begin position="233"/>
        <end position="263"/>
    </location>
</feature>
<keyword evidence="7 10" id="KW-1133">Transmembrane helix</keyword>
<evidence type="ECO:0000256" key="7">
    <source>
        <dbReference type="ARBA" id="ARBA00022989"/>
    </source>
</evidence>
<feature type="transmembrane region" description="Helical" evidence="10">
    <location>
        <begin position="691"/>
        <end position="707"/>
    </location>
</feature>
<evidence type="ECO:0000256" key="9">
    <source>
        <dbReference type="SAM" id="MobiDB-lite"/>
    </source>
</evidence>
<keyword evidence="12" id="KW-1185">Reference proteome</keyword>
<dbReference type="PANTHER" id="PTHR22601">
    <property type="entry name" value="ISP4 LIKE PROTEIN"/>
    <property type="match status" value="1"/>
</dbReference>
<dbReference type="OrthoDB" id="9986677at2759"/>
<evidence type="ECO:0000313" key="11">
    <source>
        <dbReference type="EMBL" id="KAJ2805943.1"/>
    </source>
</evidence>
<sequence length="788" mass="89012">MDIVPDPTQAARLGTVHVEGQRVSSNRDEHGYGERPEQLLAGDTLHSSVPEAQFMIDSAVSHEDDVTMLSLTFRVMFLGTVFACGLAFVNMYYWFRSNPITLGISVVQLLSLPMGWILAQVLPSREFNTFGLRWSMNPGPFTIKEHVLISIFANASTSTVYALDIIVVRKFWIGPPLTFGAAVLMSLTSQLLGYSFSGLFHRFLVEPDAMIWPSTLVNVTLFRTLQAMLPSKKTQTDTDADKMSVQTTESGDDPRQSALEDSDNNQQKLRLKLFWIAGGCSFAWYFVPGWFFPTLTMLPILCFIAPKNKIAHQMGDGYNGMGMLALSLDWSTISNTYTGSPLATPWFAACNLFVGFILMMWVIAPIGYYSNAWDAKTLPIYTNELFAMNNSVYDVSSVLKDSRFDPVAYERYGPMRMSFQFLIMYGFCFMGITCLVSHVVLHHGSDLWKTVHKIYTEQRAALTGNSSDQRGKQQQQQQQPASGPYPKVPFYWYAIIFVGTMAMGIGGCQAYGTLPWYGFILAIVMAGLLTLPVGLVEAVSNFQYGLGVITELVAAYIWPGEPTYNASFKMFGYITMRQALMLTKDQKLGRYMKIPPRHLFLCQVLGTVIAVFVQLGTSFWLMDTVENICTEEGFPFTCRQGQMFYSSMVVWGVFGPQKQFGGKYSVLYWMFLIGAFIPLPFWLLKRKYPRSIWRYVNIPVALTYIGYMPNAPSHDFVMFTLFCFIFNYVLLKYRSEWWHKYNFALTAALDTGLAISGIIGYFALQNVSVKWWGTQNHCPLSKEAYSTS</sequence>
<feature type="transmembrane region" description="Helical" evidence="10">
    <location>
        <begin position="599"/>
        <end position="622"/>
    </location>
</feature>
<comment type="similarity">
    <text evidence="2">Belongs to the oligopeptide OPT transporter family.</text>
</comment>
<feature type="transmembrane region" description="Helical" evidence="10">
    <location>
        <begin position="179"/>
        <end position="197"/>
    </location>
</feature>
<keyword evidence="4 10" id="KW-0812">Transmembrane</keyword>
<dbReference type="EMBL" id="JANBUO010000241">
    <property type="protein sequence ID" value="KAJ2805943.1"/>
    <property type="molecule type" value="Genomic_DNA"/>
</dbReference>
<evidence type="ECO:0000256" key="6">
    <source>
        <dbReference type="ARBA" id="ARBA00022927"/>
    </source>
</evidence>
<dbReference type="InterPro" id="IPR004813">
    <property type="entry name" value="OPT"/>
</dbReference>
<evidence type="ECO:0000256" key="3">
    <source>
        <dbReference type="ARBA" id="ARBA00022448"/>
    </source>
</evidence>
<dbReference type="GO" id="GO:0016020">
    <property type="term" value="C:membrane"/>
    <property type="evidence" value="ECO:0007669"/>
    <property type="project" value="UniProtKB-SubCell"/>
</dbReference>
<keyword evidence="3" id="KW-0813">Transport</keyword>
<proteinExistence type="inferred from homology"/>
<dbReference type="GO" id="GO:0015031">
    <property type="term" value="P:protein transport"/>
    <property type="evidence" value="ECO:0007669"/>
    <property type="project" value="UniProtKB-KW"/>
</dbReference>
<gene>
    <name evidence="11" type="ORF">H4R20_001884</name>
</gene>
<accession>A0A9W8I3I3</accession>
<dbReference type="AlphaFoldDB" id="A0A9W8I3I3"/>
<dbReference type="GO" id="GO:0035673">
    <property type="term" value="F:oligopeptide transmembrane transporter activity"/>
    <property type="evidence" value="ECO:0007669"/>
    <property type="project" value="InterPro"/>
</dbReference>
<keyword evidence="8 10" id="KW-0472">Membrane</keyword>
<comment type="caution">
    <text evidence="11">The sequence shown here is derived from an EMBL/GenBank/DDBJ whole genome shotgun (WGS) entry which is preliminary data.</text>
</comment>
<evidence type="ECO:0000256" key="8">
    <source>
        <dbReference type="ARBA" id="ARBA00023136"/>
    </source>
</evidence>
<feature type="transmembrane region" description="Helical" evidence="10">
    <location>
        <begin position="102"/>
        <end position="122"/>
    </location>
</feature>
<evidence type="ECO:0000256" key="2">
    <source>
        <dbReference type="ARBA" id="ARBA00008807"/>
    </source>
</evidence>
<feature type="transmembrane region" description="Helical" evidence="10">
    <location>
        <begin position="542"/>
        <end position="559"/>
    </location>
</feature>
<feature type="transmembrane region" description="Helical" evidence="10">
    <location>
        <begin position="666"/>
        <end position="684"/>
    </location>
</feature>
<feature type="transmembrane region" description="Helical" evidence="10">
    <location>
        <begin position="713"/>
        <end position="731"/>
    </location>
</feature>
<evidence type="ECO:0000256" key="10">
    <source>
        <dbReference type="SAM" id="Phobius"/>
    </source>
</evidence>
<dbReference type="Proteomes" id="UP001140094">
    <property type="component" value="Unassembled WGS sequence"/>
</dbReference>
<feature type="transmembrane region" description="Helical" evidence="10">
    <location>
        <begin position="743"/>
        <end position="764"/>
    </location>
</feature>
<dbReference type="InterPro" id="IPR004648">
    <property type="entry name" value="Oligpept_transpt"/>
</dbReference>
<name>A0A9W8I3I3_9FUNG</name>
<evidence type="ECO:0008006" key="13">
    <source>
        <dbReference type="Google" id="ProtNLM"/>
    </source>
</evidence>
<keyword evidence="5" id="KW-0571">Peptide transport</keyword>
<organism evidence="11 12">
    <name type="scientific">Coemansia guatemalensis</name>
    <dbReference type="NCBI Taxonomy" id="2761395"/>
    <lineage>
        <taxon>Eukaryota</taxon>
        <taxon>Fungi</taxon>
        <taxon>Fungi incertae sedis</taxon>
        <taxon>Zoopagomycota</taxon>
        <taxon>Kickxellomycotina</taxon>
        <taxon>Kickxellomycetes</taxon>
        <taxon>Kickxellales</taxon>
        <taxon>Kickxellaceae</taxon>
        <taxon>Coemansia</taxon>
    </lineage>
</organism>
<feature type="transmembrane region" description="Helical" evidence="10">
    <location>
        <begin position="421"/>
        <end position="441"/>
    </location>
</feature>
<reference evidence="11" key="1">
    <citation type="submission" date="2022-07" db="EMBL/GenBank/DDBJ databases">
        <title>Phylogenomic reconstructions and comparative analyses of Kickxellomycotina fungi.</title>
        <authorList>
            <person name="Reynolds N.K."/>
            <person name="Stajich J.E."/>
            <person name="Barry K."/>
            <person name="Grigoriev I.V."/>
            <person name="Crous P."/>
            <person name="Smith M.E."/>
        </authorList>
    </citation>
    <scope>NUCLEOTIDE SEQUENCE</scope>
    <source>
        <strain evidence="11">NRRL 1565</strain>
    </source>
</reference>
<protein>
    <recommendedName>
        <fullName evidence="13">OPT superfamily oligopeptide transporter</fullName>
    </recommendedName>
</protein>
<dbReference type="Pfam" id="PF03169">
    <property type="entry name" value="OPT"/>
    <property type="match status" value="1"/>
</dbReference>
<feature type="transmembrane region" description="Helical" evidence="10">
    <location>
        <begin position="514"/>
        <end position="536"/>
    </location>
</feature>
<comment type="subcellular location">
    <subcellularLocation>
        <location evidence="1">Membrane</location>
        <topology evidence="1">Multi-pass membrane protein</topology>
    </subcellularLocation>
</comment>